<dbReference type="CDD" id="cd21177">
    <property type="entry name" value="LPMO_AA10"/>
    <property type="match status" value="1"/>
</dbReference>
<gene>
    <name evidence="10" type="primary">gbpA</name>
    <name evidence="10" type="ORF">EFI48_18730</name>
</gene>
<comment type="subcellular location">
    <subcellularLocation>
        <location evidence="1">Secreted</location>
    </subcellularLocation>
</comment>
<name>A0AAN1QI41_AERVE</name>
<keyword evidence="3" id="KW-0147">Chitin-binding</keyword>
<keyword evidence="2" id="KW-0964">Secreted</keyword>
<dbReference type="FunFam" id="2.70.50.50:FF:000001">
    <property type="entry name" value="Chitin-binding protein"/>
    <property type="match status" value="1"/>
</dbReference>
<protein>
    <submittedName>
        <fullName evidence="10">N-acetylglucosamine-binding protein GbpA</fullName>
    </submittedName>
</protein>
<evidence type="ECO:0000313" key="10">
    <source>
        <dbReference type="EMBL" id="AYV38690.1"/>
    </source>
</evidence>
<dbReference type="EMBL" id="CP033604">
    <property type="protein sequence ID" value="AYV38690.1"/>
    <property type="molecule type" value="Genomic_DNA"/>
</dbReference>
<keyword evidence="4 6" id="KW-0732">Signal</keyword>
<evidence type="ECO:0000256" key="2">
    <source>
        <dbReference type="ARBA" id="ARBA00022525"/>
    </source>
</evidence>
<reference evidence="10 11" key="1">
    <citation type="submission" date="2018-11" db="EMBL/GenBank/DDBJ databases">
        <title>Complete genome sequence of multidrug-resistant Aeromonas veronii strain MS-18-37.</title>
        <authorList>
            <person name="Abdelhamed H."/>
            <person name="Lawrence M."/>
            <person name="Waldbieser G."/>
        </authorList>
    </citation>
    <scope>NUCLEOTIDE SEQUENCE [LARGE SCALE GENOMIC DNA]</scope>
    <source>
        <strain evidence="10 11">MS-18-37</strain>
    </source>
</reference>
<dbReference type="PANTHER" id="PTHR34823:SF1">
    <property type="entry name" value="CHITIN-BINDING TYPE-4 DOMAIN-CONTAINING PROTEIN"/>
    <property type="match status" value="1"/>
</dbReference>
<dbReference type="InterPro" id="IPR051024">
    <property type="entry name" value="GlcNAc_Chitin_IntDeg"/>
</dbReference>
<evidence type="ECO:0000256" key="3">
    <source>
        <dbReference type="ARBA" id="ARBA00022669"/>
    </source>
</evidence>
<sequence length="479" mass="52518">MAAKIQLNHIAAVLALLALLALLASGSALAHGYISQPESRNYLCKTGGNSQCGGVQWEPQSVEGPSGFPQTGPQDGQIASAGSPRWSELNIQTSDRWTKREVQPGPFAISWTFTANHVTRNWRYYLTKQDWNPNQPLTRASFDLNPFCVIDGNMMQPPKQVTHNCILPERTGYQVILGVWEVGDTSNSFYNIIDAKFKDGSQPPLEWSQAGTIYPSIDLAVGDKAMTRVFDANGERPDLQTVLTITTAEQGQKNNWAHALASKINAEQSLIRAGQQGADGQFNPVYGMNPIYLHRDSKPDRVEIDLQQQQPPVVDSISVSGLASDYVLDNGKATLDFTVTAQGDLAVTSTLYDHGGVAKGESSADIKDSSHTFTMALEGLKAGHHQLVIKATPKAGGETIQQTMDLMFKEQSSGEYDFVFPNNIKSYTAGTKVQQPKNGKVYQCKPFPYNGYCVQWATTATQFEPGVGSHWQEAWIELK</sequence>
<dbReference type="Gene3D" id="2.70.50.50">
    <property type="entry name" value="chitin-binding protein cbp21"/>
    <property type="match status" value="1"/>
</dbReference>
<accession>A0AAN1QI41</accession>
<dbReference type="InterPro" id="IPR041029">
    <property type="entry name" value="GbpA_2"/>
</dbReference>
<dbReference type="Pfam" id="PF21868">
    <property type="entry name" value="GbpA_D3"/>
    <property type="match status" value="1"/>
</dbReference>
<evidence type="ECO:0000313" key="11">
    <source>
        <dbReference type="Proteomes" id="UP000267614"/>
    </source>
</evidence>
<feature type="signal peptide" evidence="6">
    <location>
        <begin position="1"/>
        <end position="30"/>
    </location>
</feature>
<evidence type="ECO:0000259" key="7">
    <source>
        <dbReference type="Pfam" id="PF03067"/>
    </source>
</evidence>
<feature type="region of interest" description="Disordered" evidence="5">
    <location>
        <begin position="57"/>
        <end position="84"/>
    </location>
</feature>
<evidence type="ECO:0000256" key="1">
    <source>
        <dbReference type="ARBA" id="ARBA00004613"/>
    </source>
</evidence>
<dbReference type="GO" id="GO:0008061">
    <property type="term" value="F:chitin binding"/>
    <property type="evidence" value="ECO:0007669"/>
    <property type="project" value="UniProtKB-KW"/>
</dbReference>
<dbReference type="SUPFAM" id="SSF81296">
    <property type="entry name" value="E set domains"/>
    <property type="match status" value="1"/>
</dbReference>
<feature type="domain" description="N-acetylglucosamine binding protein A" evidence="8">
    <location>
        <begin position="207"/>
        <end position="305"/>
    </location>
</feature>
<dbReference type="Proteomes" id="UP000267614">
    <property type="component" value="Chromosome"/>
</dbReference>
<dbReference type="Pfam" id="PF03067">
    <property type="entry name" value="LPMO_10"/>
    <property type="match status" value="1"/>
</dbReference>
<feature type="domain" description="GlcNAc-binding protein A third" evidence="9">
    <location>
        <begin position="316"/>
        <end position="408"/>
    </location>
</feature>
<dbReference type="AlphaFoldDB" id="A0AAN1QI41"/>
<evidence type="ECO:0000256" key="6">
    <source>
        <dbReference type="SAM" id="SignalP"/>
    </source>
</evidence>
<dbReference type="GO" id="GO:0005576">
    <property type="term" value="C:extracellular region"/>
    <property type="evidence" value="ECO:0007669"/>
    <property type="project" value="UniProtKB-SubCell"/>
</dbReference>
<dbReference type="InterPro" id="IPR004302">
    <property type="entry name" value="Cellulose/chitin-bd_N"/>
</dbReference>
<evidence type="ECO:0000259" key="9">
    <source>
        <dbReference type="Pfam" id="PF21868"/>
    </source>
</evidence>
<feature type="domain" description="Chitin-binding type-4" evidence="7">
    <location>
        <begin position="31"/>
        <end position="194"/>
    </location>
</feature>
<dbReference type="Gene3D" id="2.60.40.2550">
    <property type="match status" value="1"/>
</dbReference>
<proteinExistence type="predicted"/>
<evidence type="ECO:0000259" key="8">
    <source>
        <dbReference type="Pfam" id="PF18416"/>
    </source>
</evidence>
<dbReference type="Gene3D" id="3.30.70.2150">
    <property type="match status" value="1"/>
</dbReference>
<evidence type="ECO:0000256" key="5">
    <source>
        <dbReference type="SAM" id="MobiDB-lite"/>
    </source>
</evidence>
<dbReference type="InterPro" id="IPR054063">
    <property type="entry name" value="GbpA_D3"/>
</dbReference>
<dbReference type="NCBIfam" id="NF009690">
    <property type="entry name" value="PRK13211.1"/>
    <property type="match status" value="1"/>
</dbReference>
<feature type="chain" id="PRO_5042935575" evidence="6">
    <location>
        <begin position="31"/>
        <end position="479"/>
    </location>
</feature>
<dbReference type="InterPro" id="IPR014756">
    <property type="entry name" value="Ig_E-set"/>
</dbReference>
<dbReference type="PANTHER" id="PTHR34823">
    <property type="entry name" value="GLCNAC-BINDING PROTEIN A"/>
    <property type="match status" value="1"/>
</dbReference>
<dbReference type="RefSeq" id="WP_123173832.1">
    <property type="nucleotide sequence ID" value="NZ_CP033604.1"/>
</dbReference>
<organism evidence="10 11">
    <name type="scientific">Aeromonas veronii</name>
    <dbReference type="NCBI Taxonomy" id="654"/>
    <lineage>
        <taxon>Bacteria</taxon>
        <taxon>Pseudomonadati</taxon>
        <taxon>Pseudomonadota</taxon>
        <taxon>Gammaproteobacteria</taxon>
        <taxon>Aeromonadales</taxon>
        <taxon>Aeromonadaceae</taxon>
        <taxon>Aeromonas</taxon>
    </lineage>
</organism>
<evidence type="ECO:0000256" key="4">
    <source>
        <dbReference type="ARBA" id="ARBA00022729"/>
    </source>
</evidence>
<dbReference type="Pfam" id="PF18416">
    <property type="entry name" value="GbpA_2"/>
    <property type="match status" value="1"/>
</dbReference>